<reference evidence="2 3" key="1">
    <citation type="submission" date="2019-03" db="EMBL/GenBank/DDBJ databases">
        <title>Genomic Encyclopedia of Type Strains, Phase IV (KMG-IV): sequencing the most valuable type-strain genomes for metagenomic binning, comparative biology and taxonomic classification.</title>
        <authorList>
            <person name="Goeker M."/>
        </authorList>
    </citation>
    <scope>NUCLEOTIDE SEQUENCE [LARGE SCALE GENOMIC DNA]</scope>
    <source>
        <strain evidence="2 3">DSM 102852</strain>
    </source>
</reference>
<accession>A0A4R6YAM7</accession>
<gene>
    <name evidence="1" type="primary">smg</name>
    <name evidence="2" type="ORF">DFR44_10354</name>
</gene>
<keyword evidence="3" id="KW-1185">Reference proteome</keyword>
<proteinExistence type="inferred from homology"/>
<evidence type="ECO:0000256" key="1">
    <source>
        <dbReference type="HAMAP-Rule" id="MF_00598"/>
    </source>
</evidence>
<organism evidence="2 3">
    <name type="scientific">Hydromonas duriensis</name>
    <dbReference type="NCBI Taxonomy" id="1527608"/>
    <lineage>
        <taxon>Bacteria</taxon>
        <taxon>Pseudomonadati</taxon>
        <taxon>Pseudomonadota</taxon>
        <taxon>Betaproteobacteria</taxon>
        <taxon>Burkholderiales</taxon>
        <taxon>Burkholderiaceae</taxon>
        <taxon>Hydromonas</taxon>
    </lineage>
</organism>
<dbReference type="OrthoDB" id="5297467at2"/>
<dbReference type="EMBL" id="SNZE01000003">
    <property type="protein sequence ID" value="TDR32541.1"/>
    <property type="molecule type" value="Genomic_DNA"/>
</dbReference>
<dbReference type="PANTHER" id="PTHR38692">
    <property type="entry name" value="PROTEIN SMG"/>
    <property type="match status" value="1"/>
</dbReference>
<dbReference type="InterPro" id="IPR007456">
    <property type="entry name" value="Smg"/>
</dbReference>
<comment type="caution">
    <text evidence="2">The sequence shown here is derived from an EMBL/GenBank/DDBJ whole genome shotgun (WGS) entry which is preliminary data.</text>
</comment>
<name>A0A4R6YAM7_9BURK</name>
<dbReference type="PANTHER" id="PTHR38692:SF1">
    <property type="entry name" value="PROTEIN SMG"/>
    <property type="match status" value="1"/>
</dbReference>
<comment type="similarity">
    <text evidence="1">Belongs to the Smg family.</text>
</comment>
<protein>
    <recommendedName>
        <fullName evidence="1">Protein Smg homolog</fullName>
    </recommendedName>
</protein>
<evidence type="ECO:0000313" key="3">
    <source>
        <dbReference type="Proteomes" id="UP000294480"/>
    </source>
</evidence>
<dbReference type="Proteomes" id="UP000294480">
    <property type="component" value="Unassembled WGS sequence"/>
</dbReference>
<evidence type="ECO:0000313" key="2">
    <source>
        <dbReference type="EMBL" id="TDR32541.1"/>
    </source>
</evidence>
<dbReference type="Pfam" id="PF04361">
    <property type="entry name" value="DUF494"/>
    <property type="match status" value="1"/>
</dbReference>
<sequence>MGAPLSFFMECSVVDIFFYLFENYGGIAQCPDALTLARRLANEGFEEQEVRSAILWVEQLRTPLNIVQVAGMAAFSQRIYHVSERSQIGDANLAMLDSLVHAGSIDEKQREIIIERCLMLPIQAMGQPESFKALLLTILWADNQEINDVLLHGLMDEVEGETQH</sequence>
<dbReference type="AlphaFoldDB" id="A0A4R6YAM7"/>
<dbReference type="HAMAP" id="MF_00598">
    <property type="entry name" value="Smg"/>
    <property type="match status" value="1"/>
</dbReference>